<organism evidence="3 4">
    <name type="scientific">Nonomuraea helvata</name>
    <dbReference type="NCBI Taxonomy" id="37484"/>
    <lineage>
        <taxon>Bacteria</taxon>
        <taxon>Bacillati</taxon>
        <taxon>Actinomycetota</taxon>
        <taxon>Actinomycetes</taxon>
        <taxon>Streptosporangiales</taxon>
        <taxon>Streptosporangiaceae</taxon>
        <taxon>Nonomuraea</taxon>
    </lineage>
</organism>
<feature type="domain" description="Peptidase C39-like" evidence="2">
    <location>
        <begin position="58"/>
        <end position="190"/>
    </location>
</feature>
<dbReference type="Pfam" id="PF13529">
    <property type="entry name" value="Peptidase_C39_2"/>
    <property type="match status" value="1"/>
</dbReference>
<evidence type="ECO:0000259" key="2">
    <source>
        <dbReference type="Pfam" id="PF13529"/>
    </source>
</evidence>
<protein>
    <submittedName>
        <fullName evidence="3">C39 family peptidase</fullName>
    </submittedName>
</protein>
<name>A0ABV5SJ85_9ACTN</name>
<keyword evidence="4" id="KW-1185">Reference proteome</keyword>
<comment type="caution">
    <text evidence="3">The sequence shown here is derived from an EMBL/GenBank/DDBJ whole genome shotgun (WGS) entry which is preliminary data.</text>
</comment>
<evidence type="ECO:0000313" key="4">
    <source>
        <dbReference type="Proteomes" id="UP001589532"/>
    </source>
</evidence>
<sequence>MKNLRSATGAALAMAATVGALCLTPLSPAYASSGTLAADPRSDQLAKPLKFQLSLDTQRQQTNYFCVPASSSMSLASFGIMVSQATLAKKMKTAPPYGTEGVDAVPVINSYVNFLGYKVTMPTDADGNPAVLMKRVSKDIGELHRAPVLTVWMDQLPWNKGKVKGTRIGHAILAYGYDKSARTITVYDPWKPTGGTHVISASALADVLQPAGNMYYVSKL</sequence>
<feature type="signal peptide" evidence="1">
    <location>
        <begin position="1"/>
        <end position="31"/>
    </location>
</feature>
<dbReference type="EMBL" id="JBHMBW010000108">
    <property type="protein sequence ID" value="MFB9631747.1"/>
    <property type="molecule type" value="Genomic_DNA"/>
</dbReference>
<gene>
    <name evidence="3" type="ORF">ACFFSA_52550</name>
</gene>
<dbReference type="Gene3D" id="3.90.70.10">
    <property type="entry name" value="Cysteine proteinases"/>
    <property type="match status" value="1"/>
</dbReference>
<dbReference type="RefSeq" id="WP_344994087.1">
    <property type="nucleotide sequence ID" value="NZ_BAAAXV010000008.1"/>
</dbReference>
<dbReference type="Proteomes" id="UP001589532">
    <property type="component" value="Unassembled WGS sequence"/>
</dbReference>
<keyword evidence="1" id="KW-0732">Signal</keyword>
<evidence type="ECO:0000313" key="3">
    <source>
        <dbReference type="EMBL" id="MFB9631747.1"/>
    </source>
</evidence>
<dbReference type="InterPro" id="IPR039564">
    <property type="entry name" value="Peptidase_C39-like"/>
</dbReference>
<feature type="chain" id="PRO_5046358413" evidence="1">
    <location>
        <begin position="32"/>
        <end position="220"/>
    </location>
</feature>
<proteinExistence type="predicted"/>
<reference evidence="3 4" key="1">
    <citation type="submission" date="2024-09" db="EMBL/GenBank/DDBJ databases">
        <authorList>
            <person name="Sun Q."/>
            <person name="Mori K."/>
        </authorList>
    </citation>
    <scope>NUCLEOTIDE SEQUENCE [LARGE SCALE GENOMIC DNA]</scope>
    <source>
        <strain evidence="3 4">JCM 3143</strain>
    </source>
</reference>
<evidence type="ECO:0000256" key="1">
    <source>
        <dbReference type="SAM" id="SignalP"/>
    </source>
</evidence>
<accession>A0ABV5SJ85</accession>